<reference evidence="12" key="1">
    <citation type="journal article" date="2019" name="Int. J. Syst. Evol. Microbiol.">
        <title>The Global Catalogue of Microorganisms (GCM) 10K type strain sequencing project: providing services to taxonomists for standard genome sequencing and annotation.</title>
        <authorList>
            <consortium name="The Broad Institute Genomics Platform"/>
            <consortium name="The Broad Institute Genome Sequencing Center for Infectious Disease"/>
            <person name="Wu L."/>
            <person name="Ma J."/>
        </authorList>
    </citation>
    <scope>NUCLEOTIDE SEQUENCE [LARGE SCALE GENOMIC DNA]</scope>
    <source>
        <strain evidence="12">CCUG 43111</strain>
    </source>
</reference>
<evidence type="ECO:0000313" key="12">
    <source>
        <dbReference type="Proteomes" id="UP001596101"/>
    </source>
</evidence>
<feature type="domain" description="NfeD-like C-terminal" evidence="8">
    <location>
        <begin position="423"/>
        <end position="463"/>
    </location>
</feature>
<dbReference type="PANTHER" id="PTHR33507:SF4">
    <property type="entry name" value="NODULATION COMPETITIVENESS PROTEIN NFED"/>
    <property type="match status" value="1"/>
</dbReference>
<keyword evidence="12" id="KW-1185">Reference proteome</keyword>
<organism evidence="11 12">
    <name type="scientific">Massilia suwonensis</name>
    <dbReference type="NCBI Taxonomy" id="648895"/>
    <lineage>
        <taxon>Bacteria</taxon>
        <taxon>Pseudomonadati</taxon>
        <taxon>Pseudomonadota</taxon>
        <taxon>Betaproteobacteria</taxon>
        <taxon>Burkholderiales</taxon>
        <taxon>Oxalobacteraceae</taxon>
        <taxon>Telluria group</taxon>
        <taxon>Massilia</taxon>
    </lineage>
</organism>
<keyword evidence="7" id="KW-0732">Signal</keyword>
<feature type="domain" description="NfeD integral membrane" evidence="9">
    <location>
        <begin position="269"/>
        <end position="381"/>
    </location>
</feature>
<evidence type="ECO:0000256" key="7">
    <source>
        <dbReference type="SAM" id="SignalP"/>
    </source>
</evidence>
<dbReference type="EMBL" id="JBHSMR010000013">
    <property type="protein sequence ID" value="MFC5479904.1"/>
    <property type="molecule type" value="Genomic_DNA"/>
</dbReference>
<dbReference type="SUPFAM" id="SSF141322">
    <property type="entry name" value="NfeD domain-like"/>
    <property type="match status" value="1"/>
</dbReference>
<feature type="transmembrane region" description="Helical" evidence="6">
    <location>
        <begin position="289"/>
        <end position="307"/>
    </location>
</feature>
<feature type="transmembrane region" description="Helical" evidence="6">
    <location>
        <begin position="260"/>
        <end position="282"/>
    </location>
</feature>
<dbReference type="InterPro" id="IPR012340">
    <property type="entry name" value="NA-bd_OB-fold"/>
</dbReference>
<feature type="region of interest" description="Disordered" evidence="5">
    <location>
        <begin position="463"/>
        <end position="491"/>
    </location>
</feature>
<feature type="transmembrane region" description="Helical" evidence="6">
    <location>
        <begin position="313"/>
        <end position="330"/>
    </location>
</feature>
<dbReference type="Gene3D" id="2.40.50.140">
    <property type="entry name" value="Nucleic acid-binding proteins"/>
    <property type="match status" value="1"/>
</dbReference>
<dbReference type="Pfam" id="PF25145">
    <property type="entry name" value="NfeD1b_N"/>
    <property type="match status" value="1"/>
</dbReference>
<evidence type="ECO:0000256" key="5">
    <source>
        <dbReference type="SAM" id="MobiDB-lite"/>
    </source>
</evidence>
<feature type="transmembrane region" description="Helical" evidence="6">
    <location>
        <begin position="337"/>
        <end position="356"/>
    </location>
</feature>
<evidence type="ECO:0000256" key="1">
    <source>
        <dbReference type="ARBA" id="ARBA00004141"/>
    </source>
</evidence>
<feature type="compositionally biased region" description="Polar residues" evidence="5">
    <location>
        <begin position="482"/>
        <end position="491"/>
    </location>
</feature>
<keyword evidence="2 6" id="KW-0812">Transmembrane</keyword>
<feature type="region of interest" description="Disordered" evidence="5">
    <location>
        <begin position="136"/>
        <end position="168"/>
    </location>
</feature>
<feature type="domain" description="NfeD1b N-terminal" evidence="10">
    <location>
        <begin position="48"/>
        <end position="138"/>
    </location>
</feature>
<dbReference type="InterPro" id="IPR002810">
    <property type="entry name" value="NfeD-like_C"/>
</dbReference>
<dbReference type="CDD" id="cd07020">
    <property type="entry name" value="Clp_protease_NfeD_1"/>
    <property type="match status" value="1"/>
</dbReference>
<keyword evidence="4 6" id="KW-0472">Membrane</keyword>
<dbReference type="InterPro" id="IPR056738">
    <property type="entry name" value="NfeD1b_N"/>
</dbReference>
<dbReference type="Proteomes" id="UP001596101">
    <property type="component" value="Unassembled WGS sequence"/>
</dbReference>
<dbReference type="Pfam" id="PF24961">
    <property type="entry name" value="NfeD_membrane"/>
    <property type="match status" value="1"/>
</dbReference>
<dbReference type="InterPro" id="IPR052165">
    <property type="entry name" value="Membrane_assoc_protease"/>
</dbReference>
<accession>A0ABW0MPT7</accession>
<feature type="signal peptide" evidence="7">
    <location>
        <begin position="1"/>
        <end position="28"/>
    </location>
</feature>
<evidence type="ECO:0000259" key="10">
    <source>
        <dbReference type="Pfam" id="PF25145"/>
    </source>
</evidence>
<keyword evidence="3 6" id="KW-1133">Transmembrane helix</keyword>
<feature type="chain" id="PRO_5047382348" evidence="7">
    <location>
        <begin position="29"/>
        <end position="491"/>
    </location>
</feature>
<feature type="compositionally biased region" description="Pro residues" evidence="5">
    <location>
        <begin position="466"/>
        <end position="480"/>
    </location>
</feature>
<dbReference type="RefSeq" id="WP_379758243.1">
    <property type="nucleotide sequence ID" value="NZ_JBHSMR010000013.1"/>
</dbReference>
<dbReference type="Pfam" id="PF01957">
    <property type="entry name" value="NfeD"/>
    <property type="match status" value="1"/>
</dbReference>
<dbReference type="PANTHER" id="PTHR33507">
    <property type="entry name" value="INNER MEMBRANE PROTEIN YBBJ"/>
    <property type="match status" value="1"/>
</dbReference>
<dbReference type="InterPro" id="IPR056739">
    <property type="entry name" value="NfeD_membrane"/>
</dbReference>
<name>A0ABW0MPT7_9BURK</name>
<gene>
    <name evidence="11" type="ORF">ACFPQ5_17030</name>
</gene>
<sequence>MKSWPARASITIVRLLCLLCLLAAPVVAAQPRPAVPGASLLTVDGPIGPAYADYIERGIAQAAARGSRLLVLQIDTPGGLDTSMRVIVRAILAAPLPVACYVAPSGARAASAGTYILYACHIAAMAPGTNIGAATPVQIGTGPDPPAGTPSGTGKAGEEKSRQPTAMESKAVNDAAAYLRGLAQLRGRNAVWAEASVRESLSLSAEDALAAKVVDIVARDVPGLLAQAHGRTVAVRGQPWRVDTGGLVLAATPPDWRTRLLATITNPSVALILLSVGVYGLLFEFMSPGAVLPGVVGAICLLLGLYGLQLLPINYSGLALILFGLACMLAEAFLPSFGVIGFGGVIAFVIGALLLLDSEAPGFGLPLGLVAGIGFVAALLVVGTAQVALRTRRRPRPGALASLEGGIGEMLGDAGGNAAGNGVREGWANVGGETWQVAADAPLRRGERVRVLGRRGRVLLVAPLEPGSPPAPLGRVPPRPGNNQDAPANGH</sequence>
<comment type="subcellular location">
    <subcellularLocation>
        <location evidence="1">Membrane</location>
        <topology evidence="1">Multi-pass membrane protein</topology>
    </subcellularLocation>
</comment>
<evidence type="ECO:0000256" key="2">
    <source>
        <dbReference type="ARBA" id="ARBA00022692"/>
    </source>
</evidence>
<feature type="transmembrane region" description="Helical" evidence="6">
    <location>
        <begin position="368"/>
        <end position="389"/>
    </location>
</feature>
<evidence type="ECO:0000256" key="6">
    <source>
        <dbReference type="SAM" id="Phobius"/>
    </source>
</evidence>
<evidence type="ECO:0000256" key="4">
    <source>
        <dbReference type="ARBA" id="ARBA00023136"/>
    </source>
</evidence>
<protein>
    <submittedName>
        <fullName evidence="11">Nodulation protein NfeD</fullName>
    </submittedName>
</protein>
<dbReference type="SUPFAM" id="SSF52096">
    <property type="entry name" value="ClpP/crotonase"/>
    <property type="match status" value="1"/>
</dbReference>
<comment type="caution">
    <text evidence="11">The sequence shown here is derived from an EMBL/GenBank/DDBJ whole genome shotgun (WGS) entry which is preliminary data.</text>
</comment>
<dbReference type="InterPro" id="IPR029045">
    <property type="entry name" value="ClpP/crotonase-like_dom_sf"/>
</dbReference>
<dbReference type="Gene3D" id="3.90.226.10">
    <property type="entry name" value="2-enoyl-CoA Hydratase, Chain A, domain 1"/>
    <property type="match status" value="1"/>
</dbReference>
<evidence type="ECO:0000256" key="3">
    <source>
        <dbReference type="ARBA" id="ARBA00022989"/>
    </source>
</evidence>
<evidence type="ECO:0000259" key="8">
    <source>
        <dbReference type="Pfam" id="PF01957"/>
    </source>
</evidence>
<evidence type="ECO:0000259" key="9">
    <source>
        <dbReference type="Pfam" id="PF24961"/>
    </source>
</evidence>
<evidence type="ECO:0000313" key="11">
    <source>
        <dbReference type="EMBL" id="MFC5479904.1"/>
    </source>
</evidence>
<proteinExistence type="predicted"/>